<organism evidence="2 3">
    <name type="scientific">candidate division MSBL1 archaeon SCGC-AAA382A20</name>
    <dbReference type="NCBI Taxonomy" id="1698280"/>
    <lineage>
        <taxon>Archaea</taxon>
        <taxon>Methanobacteriati</taxon>
        <taxon>Methanobacteriota</taxon>
        <taxon>candidate division MSBL1</taxon>
    </lineage>
</organism>
<accession>A0A133VHA9</accession>
<dbReference type="EMBL" id="LHYE01000075">
    <property type="protein sequence ID" value="KXB05828.1"/>
    <property type="molecule type" value="Genomic_DNA"/>
</dbReference>
<dbReference type="Proteomes" id="UP000070263">
    <property type="component" value="Unassembled WGS sequence"/>
</dbReference>
<evidence type="ECO:0000313" key="3">
    <source>
        <dbReference type="Proteomes" id="UP000070263"/>
    </source>
</evidence>
<keyword evidence="3" id="KW-1185">Reference proteome</keyword>
<reference evidence="2 3" key="1">
    <citation type="journal article" date="2016" name="Sci. Rep.">
        <title>Metabolic traits of an uncultured archaeal lineage -MSBL1- from brine pools of the Red Sea.</title>
        <authorList>
            <person name="Mwirichia R."/>
            <person name="Alam I."/>
            <person name="Rashid M."/>
            <person name="Vinu M."/>
            <person name="Ba-Alawi W."/>
            <person name="Anthony Kamau A."/>
            <person name="Kamanda Ngugi D."/>
            <person name="Goker M."/>
            <person name="Klenk H.P."/>
            <person name="Bajic V."/>
            <person name="Stingl U."/>
        </authorList>
    </citation>
    <scope>NUCLEOTIDE SEQUENCE [LARGE SCALE GENOMIC DNA]</scope>
    <source>
        <strain evidence="2">SCGC-AAA382A20</strain>
    </source>
</reference>
<evidence type="ECO:0000313" key="2">
    <source>
        <dbReference type="EMBL" id="KXB05828.1"/>
    </source>
</evidence>
<gene>
    <name evidence="2" type="ORF">AKJ51_04695</name>
</gene>
<feature type="non-terminal residue" evidence="2">
    <location>
        <position position="74"/>
    </location>
</feature>
<keyword evidence="1" id="KW-0812">Transmembrane</keyword>
<keyword evidence="1" id="KW-0472">Membrane</keyword>
<sequence length="74" mass="7752">MAATGNLGMGNSGQVTILRMKTYAIAFVVIGVALVIGLRILGGVKEQINDTTAQQGATQAMEGLSTFTEWLPLL</sequence>
<dbReference type="AlphaFoldDB" id="A0A133VHA9"/>
<evidence type="ECO:0000256" key="1">
    <source>
        <dbReference type="SAM" id="Phobius"/>
    </source>
</evidence>
<protein>
    <submittedName>
        <fullName evidence="2">Uncharacterized protein</fullName>
    </submittedName>
</protein>
<proteinExistence type="predicted"/>
<comment type="caution">
    <text evidence="2">The sequence shown here is derived from an EMBL/GenBank/DDBJ whole genome shotgun (WGS) entry which is preliminary data.</text>
</comment>
<name>A0A133VHA9_9EURY</name>
<keyword evidence="1" id="KW-1133">Transmembrane helix</keyword>
<feature type="transmembrane region" description="Helical" evidence="1">
    <location>
        <begin position="20"/>
        <end position="41"/>
    </location>
</feature>